<dbReference type="GO" id="GO:0003700">
    <property type="term" value="F:DNA-binding transcription factor activity"/>
    <property type="evidence" value="ECO:0007669"/>
    <property type="project" value="TreeGrafter"/>
</dbReference>
<dbReference type="PROSITE" id="PS50977">
    <property type="entry name" value="HTH_TETR_2"/>
    <property type="match status" value="1"/>
</dbReference>
<reference evidence="6 7" key="1">
    <citation type="journal article" date="2021" name="Arch. Microbiol.">
        <title>Harenicola maris gen. nov., sp. nov. isolated from the Sea of Japan shallow sediments.</title>
        <authorList>
            <person name="Romanenko L.A."/>
            <person name="Kurilenko V.V."/>
            <person name="Chernysheva N.Y."/>
            <person name="Tekutyeva L.A."/>
            <person name="Velansky P.V."/>
            <person name="Svetashev V.I."/>
            <person name="Isaeva M.P."/>
        </authorList>
    </citation>
    <scope>NUCLEOTIDE SEQUENCE [LARGE SCALE GENOMIC DNA]</scope>
    <source>
        <strain evidence="6 7">KMM 3653</strain>
    </source>
</reference>
<evidence type="ECO:0000313" key="7">
    <source>
        <dbReference type="Proteomes" id="UP001315686"/>
    </source>
</evidence>
<organism evidence="6 7">
    <name type="scientific">Harenicola maris</name>
    <dbReference type="NCBI Taxonomy" id="2841044"/>
    <lineage>
        <taxon>Bacteria</taxon>
        <taxon>Pseudomonadati</taxon>
        <taxon>Pseudomonadota</taxon>
        <taxon>Alphaproteobacteria</taxon>
        <taxon>Rhodobacterales</taxon>
        <taxon>Paracoccaceae</taxon>
        <taxon>Harenicola</taxon>
    </lineage>
</organism>
<evidence type="ECO:0000256" key="1">
    <source>
        <dbReference type="ARBA" id="ARBA00023015"/>
    </source>
</evidence>
<accession>A0AAP2G2P6</accession>
<keyword evidence="1" id="KW-0805">Transcription regulation</keyword>
<proteinExistence type="predicted"/>
<dbReference type="SUPFAM" id="SSF46689">
    <property type="entry name" value="Homeodomain-like"/>
    <property type="match status" value="1"/>
</dbReference>
<keyword evidence="3" id="KW-0804">Transcription</keyword>
<gene>
    <name evidence="6" type="ORF">IV417_00320</name>
</gene>
<evidence type="ECO:0000313" key="6">
    <source>
        <dbReference type="EMBL" id="MBT0955813.1"/>
    </source>
</evidence>
<feature type="domain" description="HTH tetR-type" evidence="5">
    <location>
        <begin position="11"/>
        <end position="71"/>
    </location>
</feature>
<dbReference type="Gene3D" id="1.10.357.10">
    <property type="entry name" value="Tetracycline Repressor, domain 2"/>
    <property type="match status" value="1"/>
</dbReference>
<keyword evidence="2 4" id="KW-0238">DNA-binding</keyword>
<name>A0AAP2G2P6_9RHOB</name>
<dbReference type="AlphaFoldDB" id="A0AAP2G2P6"/>
<protein>
    <submittedName>
        <fullName evidence="6">TetR family transcriptional regulator</fullName>
    </submittedName>
</protein>
<evidence type="ECO:0000256" key="2">
    <source>
        <dbReference type="ARBA" id="ARBA00023125"/>
    </source>
</evidence>
<keyword evidence="7" id="KW-1185">Reference proteome</keyword>
<dbReference type="GO" id="GO:0000976">
    <property type="term" value="F:transcription cis-regulatory region binding"/>
    <property type="evidence" value="ECO:0007669"/>
    <property type="project" value="TreeGrafter"/>
</dbReference>
<dbReference type="InterPro" id="IPR009057">
    <property type="entry name" value="Homeodomain-like_sf"/>
</dbReference>
<dbReference type="EMBL" id="JADQAZ010000001">
    <property type="protein sequence ID" value="MBT0955813.1"/>
    <property type="molecule type" value="Genomic_DNA"/>
</dbReference>
<dbReference type="PANTHER" id="PTHR30055">
    <property type="entry name" value="HTH-TYPE TRANSCRIPTIONAL REGULATOR RUTR"/>
    <property type="match status" value="1"/>
</dbReference>
<dbReference type="Proteomes" id="UP001315686">
    <property type="component" value="Unassembled WGS sequence"/>
</dbReference>
<dbReference type="Pfam" id="PF00440">
    <property type="entry name" value="TetR_N"/>
    <property type="match status" value="1"/>
</dbReference>
<feature type="DNA-binding region" description="H-T-H motif" evidence="4">
    <location>
        <begin position="34"/>
        <end position="53"/>
    </location>
</feature>
<sequence length="195" mass="21200">MTVSLRERRKQQTARDIQIATLELAAQKGLDQVTTEEIAAAAGVSTRTFFNYFVNKESAAIGTPPPYSDEDKTALCEGNGPLHQDLKAFLNAHIKALTEDAPVVRLVGNVLRSNEKARGILDGFLMAERESLTEDLTARVKNKQLAAALSGMATDAIGRTIFLWEHSENLSLSAALDIIWEGILEASKQMAASSE</sequence>
<dbReference type="InterPro" id="IPR050109">
    <property type="entry name" value="HTH-type_TetR-like_transc_reg"/>
</dbReference>
<evidence type="ECO:0000259" key="5">
    <source>
        <dbReference type="PROSITE" id="PS50977"/>
    </source>
</evidence>
<evidence type="ECO:0000256" key="3">
    <source>
        <dbReference type="ARBA" id="ARBA00023163"/>
    </source>
</evidence>
<dbReference type="RefSeq" id="WP_327792034.1">
    <property type="nucleotide sequence ID" value="NZ_JADQAZ010000001.1"/>
</dbReference>
<evidence type="ECO:0000256" key="4">
    <source>
        <dbReference type="PROSITE-ProRule" id="PRU00335"/>
    </source>
</evidence>
<comment type="caution">
    <text evidence="6">The sequence shown here is derived from an EMBL/GenBank/DDBJ whole genome shotgun (WGS) entry which is preliminary data.</text>
</comment>
<dbReference type="InterPro" id="IPR001647">
    <property type="entry name" value="HTH_TetR"/>
</dbReference>
<dbReference type="PANTHER" id="PTHR30055:SF234">
    <property type="entry name" value="HTH-TYPE TRANSCRIPTIONAL REGULATOR BETI"/>
    <property type="match status" value="1"/>
</dbReference>